<reference evidence="1 2" key="1">
    <citation type="submission" date="2013-06" db="EMBL/GenBank/DDBJ databases">
        <authorList>
            <person name="Weinstock G."/>
            <person name="Sodergren E."/>
            <person name="Lobos E.A."/>
            <person name="Fulton L."/>
            <person name="Fulton R."/>
            <person name="Courtney L."/>
            <person name="Fronick C."/>
            <person name="O'Laughlin M."/>
            <person name="Godfrey J."/>
            <person name="Wilson R.M."/>
            <person name="Miner T."/>
            <person name="Farmer C."/>
            <person name="Delehaunty K."/>
            <person name="Cordes M."/>
            <person name="Minx P."/>
            <person name="Tomlinson C."/>
            <person name="Chen J."/>
            <person name="Wollam A."/>
            <person name="Pepin K.H."/>
            <person name="Bhonagiri V."/>
            <person name="Zhang X."/>
            <person name="Warren W."/>
            <person name="Mitreva M."/>
            <person name="Mardis E.R."/>
            <person name="Wilson R.K."/>
        </authorList>
    </citation>
    <scope>NUCLEOTIDE SEQUENCE [LARGE SCALE GENOMIC DNA]</scope>
    <source>
        <strain evidence="1 2">ATCC 29426</strain>
    </source>
</reference>
<sequence length="47" mass="5451">DTNFKANHNWVGRLYNECKDGFVSAKLLQKSEMRKDIVIELSYKGFG</sequence>
<proteinExistence type="predicted"/>
<keyword evidence="2" id="KW-1185">Reference proteome</keyword>
<evidence type="ECO:0000313" key="2">
    <source>
        <dbReference type="Proteomes" id="UP000016660"/>
    </source>
</evidence>
<evidence type="ECO:0000313" key="1">
    <source>
        <dbReference type="EMBL" id="ERJ72324.1"/>
    </source>
</evidence>
<feature type="non-terminal residue" evidence="1">
    <location>
        <position position="1"/>
    </location>
</feature>
<name>A0ABP2Y4C5_9BACT</name>
<dbReference type="EMBL" id="AWUY01000255">
    <property type="protein sequence ID" value="ERJ72324.1"/>
    <property type="molecule type" value="Genomic_DNA"/>
</dbReference>
<dbReference type="Proteomes" id="UP000016660">
    <property type="component" value="Unassembled WGS sequence"/>
</dbReference>
<protein>
    <submittedName>
        <fullName evidence="1">Uncharacterized protein</fullName>
    </submittedName>
</protein>
<accession>A0ABP2Y4C5</accession>
<organism evidence="1 2">
    <name type="scientific">Prevotella disiens JCM 6334 = ATCC 29426</name>
    <dbReference type="NCBI Taxonomy" id="1235811"/>
    <lineage>
        <taxon>Bacteria</taxon>
        <taxon>Pseudomonadati</taxon>
        <taxon>Bacteroidota</taxon>
        <taxon>Bacteroidia</taxon>
        <taxon>Bacteroidales</taxon>
        <taxon>Prevotellaceae</taxon>
        <taxon>Prevotella</taxon>
    </lineage>
</organism>
<gene>
    <name evidence="1" type="ORF">HMPREF0653_02413</name>
</gene>
<comment type="caution">
    <text evidence="1">The sequence shown here is derived from an EMBL/GenBank/DDBJ whole genome shotgun (WGS) entry which is preliminary data.</text>
</comment>